<evidence type="ECO:0000256" key="4">
    <source>
        <dbReference type="SAM" id="MobiDB-lite"/>
    </source>
</evidence>
<keyword evidence="5" id="KW-0472">Membrane</keyword>
<dbReference type="PANTHER" id="PTHR10903">
    <property type="entry name" value="GTPASE, IMAP FAMILY MEMBER-RELATED"/>
    <property type="match status" value="1"/>
</dbReference>
<evidence type="ECO:0000313" key="8">
    <source>
        <dbReference type="Proteomes" id="UP001352852"/>
    </source>
</evidence>
<dbReference type="InterPro" id="IPR045058">
    <property type="entry name" value="GIMA/IAN/Toc"/>
</dbReference>
<name>A0ABU7DYM1_9TELE</name>
<comment type="caution">
    <text evidence="7">The sequence shown here is derived from an EMBL/GenBank/DDBJ whole genome shotgun (WGS) entry which is preliminary data.</text>
</comment>
<evidence type="ECO:0000256" key="5">
    <source>
        <dbReference type="SAM" id="Phobius"/>
    </source>
</evidence>
<dbReference type="InterPro" id="IPR027417">
    <property type="entry name" value="P-loop_NTPase"/>
</dbReference>
<dbReference type="CDD" id="cd01852">
    <property type="entry name" value="AIG1"/>
    <property type="match status" value="1"/>
</dbReference>
<keyword evidence="2" id="KW-0547">Nucleotide-binding</keyword>
<feature type="domain" description="AIG1-type G" evidence="6">
    <location>
        <begin position="389"/>
        <end position="598"/>
    </location>
</feature>
<keyword evidence="5" id="KW-0812">Transmembrane</keyword>
<feature type="transmembrane region" description="Helical" evidence="5">
    <location>
        <begin position="872"/>
        <end position="902"/>
    </location>
</feature>
<feature type="region of interest" description="Disordered" evidence="4">
    <location>
        <begin position="236"/>
        <end position="304"/>
    </location>
</feature>
<feature type="compositionally biased region" description="Polar residues" evidence="4">
    <location>
        <begin position="916"/>
        <end position="929"/>
    </location>
</feature>
<dbReference type="EMBL" id="JAHUTJ010041426">
    <property type="protein sequence ID" value="MED6280142.1"/>
    <property type="molecule type" value="Genomic_DNA"/>
</dbReference>
<evidence type="ECO:0000256" key="1">
    <source>
        <dbReference type="ARBA" id="ARBA00008535"/>
    </source>
</evidence>
<evidence type="ECO:0000256" key="3">
    <source>
        <dbReference type="ARBA" id="ARBA00023134"/>
    </source>
</evidence>
<evidence type="ECO:0000313" key="7">
    <source>
        <dbReference type="EMBL" id="MED6280142.1"/>
    </source>
</evidence>
<protein>
    <recommendedName>
        <fullName evidence="6">AIG1-type G domain-containing protein</fullName>
    </recommendedName>
</protein>
<dbReference type="PROSITE" id="PS51720">
    <property type="entry name" value="G_AIG1"/>
    <property type="match status" value="2"/>
</dbReference>
<dbReference type="SUPFAM" id="SSF52540">
    <property type="entry name" value="P-loop containing nucleoside triphosphate hydrolases"/>
    <property type="match status" value="2"/>
</dbReference>
<comment type="similarity">
    <text evidence="1">Belongs to the TRAFAC class TrmE-Era-EngA-EngB-Septin-like GTPase superfamily. AIG1/Toc34/Toc159-like paraseptin GTPase family. IAN subfamily.</text>
</comment>
<dbReference type="Pfam" id="PF04548">
    <property type="entry name" value="AIG1"/>
    <property type="match status" value="2"/>
</dbReference>
<accession>A0ABU7DYM1</accession>
<feature type="compositionally biased region" description="Basic and acidic residues" evidence="4">
    <location>
        <begin position="930"/>
        <end position="939"/>
    </location>
</feature>
<feature type="compositionally biased region" description="Low complexity" evidence="4">
    <location>
        <begin position="348"/>
        <end position="389"/>
    </location>
</feature>
<keyword evidence="8" id="KW-1185">Reference proteome</keyword>
<organism evidence="7 8">
    <name type="scientific">Characodon lateralis</name>
    <dbReference type="NCBI Taxonomy" id="208331"/>
    <lineage>
        <taxon>Eukaryota</taxon>
        <taxon>Metazoa</taxon>
        <taxon>Chordata</taxon>
        <taxon>Craniata</taxon>
        <taxon>Vertebrata</taxon>
        <taxon>Euteleostomi</taxon>
        <taxon>Actinopterygii</taxon>
        <taxon>Neopterygii</taxon>
        <taxon>Teleostei</taxon>
        <taxon>Neoteleostei</taxon>
        <taxon>Acanthomorphata</taxon>
        <taxon>Ovalentaria</taxon>
        <taxon>Atherinomorphae</taxon>
        <taxon>Cyprinodontiformes</taxon>
        <taxon>Goodeidae</taxon>
        <taxon>Characodon</taxon>
    </lineage>
</organism>
<feature type="region of interest" description="Disordered" evidence="4">
    <location>
        <begin position="916"/>
        <end position="939"/>
    </location>
</feature>
<evidence type="ECO:0000259" key="6">
    <source>
        <dbReference type="PROSITE" id="PS51720"/>
    </source>
</evidence>
<feature type="region of interest" description="Disordered" evidence="4">
    <location>
        <begin position="341"/>
        <end position="389"/>
    </location>
</feature>
<feature type="compositionally biased region" description="Basic and acidic residues" evidence="4">
    <location>
        <begin position="247"/>
        <end position="273"/>
    </location>
</feature>
<dbReference type="Gene3D" id="3.40.50.300">
    <property type="entry name" value="P-loop containing nucleotide triphosphate hydrolases"/>
    <property type="match status" value="2"/>
</dbReference>
<keyword evidence="3" id="KW-0342">GTP-binding</keyword>
<evidence type="ECO:0000256" key="2">
    <source>
        <dbReference type="ARBA" id="ARBA00022741"/>
    </source>
</evidence>
<reference evidence="7 8" key="1">
    <citation type="submission" date="2021-06" db="EMBL/GenBank/DDBJ databases">
        <authorList>
            <person name="Palmer J.M."/>
        </authorList>
    </citation>
    <scope>NUCLEOTIDE SEQUENCE [LARGE SCALE GENOMIC DNA]</scope>
    <source>
        <strain evidence="7 8">CL_MEX2019</strain>
        <tissue evidence="7">Muscle</tissue>
    </source>
</reference>
<dbReference type="Proteomes" id="UP001352852">
    <property type="component" value="Unassembled WGS sequence"/>
</dbReference>
<keyword evidence="5" id="KW-1133">Transmembrane helix</keyword>
<sequence>MSEHLGEGFSGSSPSDLRLILLGNIGCGKTASADTILGQLSPVSPSSSRSCKLRQGFAEGRSATLVEAPRFYWNGFNMEDSVRKETEQAMTLVAPGPHAVLLLVPVCQFTEIEGRVPTELEKLFGIEVLDHTLVLLTCGDYLMGKTVEEYLQKEHPGLRQVIERCGGRYHIFNNRQRQNKEQVQELLEKVDNMVERSGVYHKKKAQETELEKRVLERKQELMENFRVQKVEKKKPVVAKSVPNTNTFDRREESIREREEERRREYEDEIEGRVAETQVSNRLFSTPVAEQPSYSEPEDDRQLTRTPSFRLNADGAILSQISEAKSNPKLISTFHHRINSFEENSPEASPTSSPHSPVFSSSSFSAATASPSSPYQSSSPPSSPSLPSSTPELRLVLLGRSGAGKSAAGNSILGQELFESRSESFTAITEKCEKKKAVVEGRRVSVVDTPDWFKSEKTPDEVSAQISSCVALSSPGPHAFLLCVPVDQPAKSELQALKALETVFGPEAVQKHTVVLFTYLERLRTSGKAGGKSVEEYIASQRGDLVRLVEKCRDRFHLMEKGEGQSQKQNVADLLEKVEQTVKEAGGQCYSSPAFQEAEERVRQRQLEIAREKKGIKPELAGDAGQLSDVRQPLAQINEEMTEDEIGNTRDEAEMSVSKNNLESLPPITLSTMSPSLLRSMMEKMESSAKMLPKVLANSSTWVGEGAKQVMRSPVWGKVGSGAQNVQKMVVDSSVWEKVGASAAQVSKAVENRVPQKVVDGSAWVGSGAKAVTASPIWEKVGSGAKLVAKKANNLAKSPIWGKVGSGAKTGAKLMADGSVKVGAGIGTGAKKMAQSPVWGKMSSGVKEGAIRVSESSVWEKMGDAAKQVPKTVIVGAILGLVLGVILAGLIGGAVGTAAGSAVSEVVRRKFNKRNTLDGTRNTDISVNNSIDDRKPMKTE</sequence>
<dbReference type="PANTHER" id="PTHR10903:SF167">
    <property type="entry name" value="GTPASE IMAP FAMILY MEMBER 6-RELATED"/>
    <property type="match status" value="1"/>
</dbReference>
<gene>
    <name evidence="7" type="ORF">CHARACLAT_007815</name>
</gene>
<feature type="domain" description="AIG1-type G" evidence="6">
    <location>
        <begin position="14"/>
        <end position="209"/>
    </location>
</feature>
<dbReference type="InterPro" id="IPR006703">
    <property type="entry name" value="G_AIG1"/>
</dbReference>
<proteinExistence type="inferred from homology"/>